<keyword evidence="1" id="KW-0808">Transferase</keyword>
<evidence type="ECO:0000256" key="5">
    <source>
        <dbReference type="ARBA" id="ARBA00022833"/>
    </source>
</evidence>
<gene>
    <name evidence="10" type="ORF">MAM1_0135c06279</name>
</gene>
<dbReference type="GO" id="GO:0032153">
    <property type="term" value="C:cell division site"/>
    <property type="evidence" value="ECO:0007669"/>
    <property type="project" value="TreeGrafter"/>
</dbReference>
<dbReference type="GO" id="GO:0016567">
    <property type="term" value="P:protein ubiquitination"/>
    <property type="evidence" value="ECO:0007669"/>
    <property type="project" value="TreeGrafter"/>
</dbReference>
<dbReference type="OrthoDB" id="687730at2759"/>
<dbReference type="InterPro" id="IPR001841">
    <property type="entry name" value="Znf_RING"/>
</dbReference>
<dbReference type="GO" id="GO:0006511">
    <property type="term" value="P:ubiquitin-dependent protein catabolic process"/>
    <property type="evidence" value="ECO:0007669"/>
    <property type="project" value="TreeGrafter"/>
</dbReference>
<protein>
    <submittedName>
        <fullName evidence="10">SMAD/FHA domain-containing protein</fullName>
    </submittedName>
</protein>
<dbReference type="PROSITE" id="PS50089">
    <property type="entry name" value="ZF_RING_2"/>
    <property type="match status" value="1"/>
</dbReference>
<sequence length="290" mass="32800">MEENQHKLRVVPHLDSSSALVFPVMEFTLSGSAVVHIGRSITIENNKRSQPPSAKQMTFRSKVVSRTHAEIFVQGSKVYIRDLESSSGTFLNSRRLCGPNQRSQPFQLHDNDIIQLGVDYQGGTQEIYRAVKMRLELNKNQERIENMNRYNLQTYNSLRNLATPPSHISTITQSMERIEFGALGNSSSSSSNNKQNQEEENEDADEDIHVDECCICLFAIAPFQALFVAPCSHTFHYKCLRPLLLNHPGFACPLCRNYADLDASVSLEVEEVKSMLKTMKKTSKARSQDE</sequence>
<dbReference type="AlphaFoldDB" id="A0A0C9MHM3"/>
<evidence type="ECO:0000256" key="7">
    <source>
        <dbReference type="SAM" id="MobiDB-lite"/>
    </source>
</evidence>
<keyword evidence="2" id="KW-0479">Metal-binding</keyword>
<dbReference type="PANTHER" id="PTHR15067:SF7">
    <property type="entry name" value="E3 UBIQUITIN-PROTEIN LIGASE DMA1-RELATED"/>
    <property type="match status" value="1"/>
</dbReference>
<dbReference type="PANTHER" id="PTHR15067">
    <property type="entry name" value="E3 UBIQUITIN-PROTEIN LIGASE RNF8"/>
    <property type="match status" value="1"/>
</dbReference>
<reference evidence="10" key="1">
    <citation type="submission" date="2014-09" db="EMBL/GenBank/DDBJ databases">
        <title>Draft genome sequence of an oleaginous Mucoromycotina fungus Mucor ambiguus NBRC6742.</title>
        <authorList>
            <person name="Takeda I."/>
            <person name="Yamane N."/>
            <person name="Morita T."/>
            <person name="Tamano K."/>
            <person name="Machida M."/>
            <person name="Baker S."/>
            <person name="Koike H."/>
        </authorList>
    </citation>
    <scope>NUCLEOTIDE SEQUENCE</scope>
    <source>
        <strain evidence="10">NBRC 6742</strain>
    </source>
</reference>
<dbReference type="Gene3D" id="3.30.40.10">
    <property type="entry name" value="Zinc/RING finger domain, C3HC4 (zinc finger)"/>
    <property type="match status" value="1"/>
</dbReference>
<evidence type="ECO:0000256" key="2">
    <source>
        <dbReference type="ARBA" id="ARBA00022723"/>
    </source>
</evidence>
<dbReference type="SUPFAM" id="SSF57850">
    <property type="entry name" value="RING/U-box"/>
    <property type="match status" value="1"/>
</dbReference>
<dbReference type="InterPro" id="IPR000253">
    <property type="entry name" value="FHA_dom"/>
</dbReference>
<dbReference type="EMBL" id="DF836424">
    <property type="protein sequence ID" value="GAN06789.1"/>
    <property type="molecule type" value="Genomic_DNA"/>
</dbReference>
<evidence type="ECO:0000256" key="3">
    <source>
        <dbReference type="ARBA" id="ARBA00022771"/>
    </source>
</evidence>
<dbReference type="GO" id="GO:0061630">
    <property type="term" value="F:ubiquitin protein ligase activity"/>
    <property type="evidence" value="ECO:0007669"/>
    <property type="project" value="TreeGrafter"/>
</dbReference>
<dbReference type="InterPro" id="IPR008984">
    <property type="entry name" value="SMAD_FHA_dom_sf"/>
</dbReference>
<proteinExistence type="predicted"/>
<feature type="domain" description="RING-type" evidence="9">
    <location>
        <begin position="213"/>
        <end position="256"/>
    </location>
</feature>
<keyword evidence="11" id="KW-1185">Reference proteome</keyword>
<evidence type="ECO:0000256" key="1">
    <source>
        <dbReference type="ARBA" id="ARBA00022679"/>
    </source>
</evidence>
<dbReference type="SUPFAM" id="SSF49879">
    <property type="entry name" value="SMAD/FHA domain"/>
    <property type="match status" value="1"/>
</dbReference>
<dbReference type="SMART" id="SM00184">
    <property type="entry name" value="RING"/>
    <property type="match status" value="1"/>
</dbReference>
<accession>A0A0C9MHM3</accession>
<evidence type="ECO:0000256" key="6">
    <source>
        <dbReference type="PROSITE-ProRule" id="PRU00175"/>
    </source>
</evidence>
<dbReference type="Pfam" id="PF00498">
    <property type="entry name" value="FHA"/>
    <property type="match status" value="1"/>
</dbReference>
<keyword evidence="3 6" id="KW-0863">Zinc-finger</keyword>
<dbReference type="STRING" id="91626.A0A0C9MHM3"/>
<feature type="compositionally biased region" description="Low complexity" evidence="7">
    <location>
        <begin position="185"/>
        <end position="195"/>
    </location>
</feature>
<keyword evidence="5" id="KW-0862">Zinc</keyword>
<dbReference type="GO" id="GO:0008270">
    <property type="term" value="F:zinc ion binding"/>
    <property type="evidence" value="ECO:0007669"/>
    <property type="project" value="UniProtKB-KW"/>
</dbReference>
<evidence type="ECO:0000259" key="8">
    <source>
        <dbReference type="PROSITE" id="PS50006"/>
    </source>
</evidence>
<evidence type="ECO:0000256" key="4">
    <source>
        <dbReference type="ARBA" id="ARBA00022786"/>
    </source>
</evidence>
<dbReference type="SMART" id="SM00240">
    <property type="entry name" value="FHA"/>
    <property type="match status" value="1"/>
</dbReference>
<evidence type="ECO:0000259" key="9">
    <source>
        <dbReference type="PROSITE" id="PS50089"/>
    </source>
</evidence>
<dbReference type="GO" id="GO:0005829">
    <property type="term" value="C:cytosol"/>
    <property type="evidence" value="ECO:0007669"/>
    <property type="project" value="TreeGrafter"/>
</dbReference>
<organism evidence="10">
    <name type="scientific">Mucor ambiguus</name>
    <dbReference type="NCBI Taxonomy" id="91626"/>
    <lineage>
        <taxon>Eukaryota</taxon>
        <taxon>Fungi</taxon>
        <taxon>Fungi incertae sedis</taxon>
        <taxon>Mucoromycota</taxon>
        <taxon>Mucoromycotina</taxon>
        <taxon>Mucoromycetes</taxon>
        <taxon>Mucorales</taxon>
        <taxon>Mucorineae</taxon>
        <taxon>Mucoraceae</taxon>
        <taxon>Mucor</taxon>
    </lineage>
</organism>
<dbReference type="Gene3D" id="2.60.200.20">
    <property type="match status" value="1"/>
</dbReference>
<dbReference type="PROSITE" id="PS50006">
    <property type="entry name" value="FHA_DOMAIN"/>
    <property type="match status" value="1"/>
</dbReference>
<evidence type="ECO:0000313" key="10">
    <source>
        <dbReference type="EMBL" id="GAN06789.1"/>
    </source>
</evidence>
<name>A0A0C9MHM3_9FUNG</name>
<dbReference type="GO" id="GO:0000151">
    <property type="term" value="C:ubiquitin ligase complex"/>
    <property type="evidence" value="ECO:0007669"/>
    <property type="project" value="TreeGrafter"/>
</dbReference>
<feature type="region of interest" description="Disordered" evidence="7">
    <location>
        <begin position="183"/>
        <end position="204"/>
    </location>
</feature>
<feature type="domain" description="FHA" evidence="8">
    <location>
        <begin position="35"/>
        <end position="96"/>
    </location>
</feature>
<dbReference type="InterPro" id="IPR013083">
    <property type="entry name" value="Znf_RING/FYVE/PHD"/>
</dbReference>
<evidence type="ECO:0000313" key="11">
    <source>
        <dbReference type="Proteomes" id="UP000053815"/>
    </source>
</evidence>
<keyword evidence="4" id="KW-0833">Ubl conjugation pathway</keyword>
<dbReference type="Pfam" id="PF17123">
    <property type="entry name" value="zf-RING_11"/>
    <property type="match status" value="1"/>
</dbReference>
<dbReference type="Proteomes" id="UP000053815">
    <property type="component" value="Unassembled WGS sequence"/>
</dbReference>